<protein>
    <submittedName>
        <fullName evidence="2">Uncharacterized protein</fullName>
    </submittedName>
</protein>
<dbReference type="HOGENOM" id="CLU_2309877_0_0_1"/>
<accession>W1PBD5</accession>
<reference evidence="3" key="1">
    <citation type="journal article" date="2013" name="Science">
        <title>The Amborella genome and the evolution of flowering plants.</title>
        <authorList>
            <consortium name="Amborella Genome Project"/>
        </authorList>
    </citation>
    <scope>NUCLEOTIDE SEQUENCE [LARGE SCALE GENOMIC DNA]</scope>
</reference>
<feature type="region of interest" description="Disordered" evidence="1">
    <location>
        <begin position="1"/>
        <end position="26"/>
    </location>
</feature>
<sequence>MYFDQDRMMWDSNTKSTASSQPRLDASPCLLGEQYSTVPWKYGPRVSPIGSDQPDTIVRLPDIRVDDQLSHQQGAGGHQVCTTKSTLNGRGIKPGVILEE</sequence>
<evidence type="ECO:0000313" key="3">
    <source>
        <dbReference type="Proteomes" id="UP000017836"/>
    </source>
</evidence>
<proteinExistence type="predicted"/>
<keyword evidence="3" id="KW-1185">Reference proteome</keyword>
<dbReference type="EMBL" id="KI394278">
    <property type="protein sequence ID" value="ERN04340.1"/>
    <property type="molecule type" value="Genomic_DNA"/>
</dbReference>
<name>W1PBD5_AMBTC</name>
<evidence type="ECO:0000256" key="1">
    <source>
        <dbReference type="SAM" id="MobiDB-lite"/>
    </source>
</evidence>
<feature type="compositionally biased region" description="Polar residues" evidence="1">
    <location>
        <begin position="11"/>
        <end position="22"/>
    </location>
</feature>
<dbReference type="Proteomes" id="UP000017836">
    <property type="component" value="Unassembled WGS sequence"/>
</dbReference>
<organism evidence="2 3">
    <name type="scientific">Amborella trichopoda</name>
    <dbReference type="NCBI Taxonomy" id="13333"/>
    <lineage>
        <taxon>Eukaryota</taxon>
        <taxon>Viridiplantae</taxon>
        <taxon>Streptophyta</taxon>
        <taxon>Embryophyta</taxon>
        <taxon>Tracheophyta</taxon>
        <taxon>Spermatophyta</taxon>
        <taxon>Magnoliopsida</taxon>
        <taxon>Amborellales</taxon>
        <taxon>Amborellaceae</taxon>
        <taxon>Amborella</taxon>
    </lineage>
</organism>
<gene>
    <name evidence="2" type="ORF">AMTR_s00147p00021840</name>
</gene>
<dbReference type="AlphaFoldDB" id="W1PBD5"/>
<evidence type="ECO:0000313" key="2">
    <source>
        <dbReference type="EMBL" id="ERN04340.1"/>
    </source>
</evidence>
<dbReference type="Gramene" id="ERN04340">
    <property type="protein sequence ID" value="ERN04340"/>
    <property type="gene ID" value="AMTR_s00147p00021840"/>
</dbReference>